<dbReference type="RefSeq" id="WP_058275638.1">
    <property type="nucleotide sequence ID" value="NZ_CYPS01000067.1"/>
</dbReference>
<dbReference type="Proteomes" id="UP000050786">
    <property type="component" value="Unassembled WGS sequence"/>
</dbReference>
<dbReference type="PANTHER" id="PTHR38013:SF1">
    <property type="entry name" value="GLYCOPROTEIN_POLYSACCHARIDE METABOLISM"/>
    <property type="match status" value="1"/>
</dbReference>
<organism evidence="3 4">
    <name type="scientific">Ruegeria atlantica</name>
    <dbReference type="NCBI Taxonomy" id="81569"/>
    <lineage>
        <taxon>Bacteria</taxon>
        <taxon>Pseudomonadati</taxon>
        <taxon>Pseudomonadota</taxon>
        <taxon>Alphaproteobacteria</taxon>
        <taxon>Rhodobacterales</taxon>
        <taxon>Roseobacteraceae</taxon>
        <taxon>Ruegeria</taxon>
    </lineage>
</organism>
<dbReference type="AlphaFoldDB" id="A0A0P1E9A2"/>
<keyword evidence="4" id="KW-1185">Reference proteome</keyword>
<dbReference type="Pfam" id="PF03724">
    <property type="entry name" value="META"/>
    <property type="match status" value="1"/>
</dbReference>
<gene>
    <name evidence="3" type="ORF">RUM4293_04688</name>
</gene>
<dbReference type="Pfam" id="PF09619">
    <property type="entry name" value="YscW"/>
    <property type="match status" value="1"/>
</dbReference>
<evidence type="ECO:0000313" key="3">
    <source>
        <dbReference type="EMBL" id="CUH45771.1"/>
    </source>
</evidence>
<accession>A0A0P1E9A2</accession>
<dbReference type="PANTHER" id="PTHR38013">
    <property type="entry name" value="GLYCOPROTEIN/POLYSACCHARIDE METABOLISM"/>
    <property type="match status" value="1"/>
</dbReference>
<dbReference type="InterPro" id="IPR039366">
    <property type="entry name" value="Pilotin"/>
</dbReference>
<dbReference type="InterPro" id="IPR038670">
    <property type="entry name" value="HslJ-like_sf"/>
</dbReference>
<name>A0A0P1E9A2_9RHOB</name>
<dbReference type="Gene3D" id="2.40.128.270">
    <property type="match status" value="1"/>
</dbReference>
<feature type="signal peptide" evidence="1">
    <location>
        <begin position="1"/>
        <end position="21"/>
    </location>
</feature>
<dbReference type="InterPro" id="IPR005184">
    <property type="entry name" value="DUF306_Meta_HslJ"/>
</dbReference>
<evidence type="ECO:0000259" key="2">
    <source>
        <dbReference type="Pfam" id="PF03724"/>
    </source>
</evidence>
<feature type="chain" id="PRO_5006061343" evidence="1">
    <location>
        <begin position="22"/>
        <end position="246"/>
    </location>
</feature>
<dbReference type="InterPro" id="IPR053196">
    <property type="entry name" value="Lipoprotein_YbaY-like"/>
</dbReference>
<keyword evidence="1" id="KW-0732">Signal</keyword>
<dbReference type="EMBL" id="CYPS01000067">
    <property type="protein sequence ID" value="CUH45771.1"/>
    <property type="molecule type" value="Genomic_DNA"/>
</dbReference>
<evidence type="ECO:0000313" key="4">
    <source>
        <dbReference type="Proteomes" id="UP000050786"/>
    </source>
</evidence>
<protein>
    <submittedName>
        <fullName evidence="3">META domain protein</fullName>
    </submittedName>
</protein>
<evidence type="ECO:0000256" key="1">
    <source>
        <dbReference type="SAM" id="SignalP"/>
    </source>
</evidence>
<proteinExistence type="predicted"/>
<sequence length="246" mass="25976">MLKTGYTALTVAATSAMLSSAAIGGTIEGTAAYRERIAVPPDATLYVQLQDVSRADAPSVTLSAKRYALTGVPAQFELSYDDALIQEGMRYVVRGSIFQGDKLLFTTDTAYPVLTNGAGNTTDLMLVKVQPPGAAVLENTNWTATGLNGAALETERRPALSFANDGAFSGSGGCNRFSGQAEIAGNNIEFPDNMAATLMACPPPLDEVERQFFKALQGVTAYAFKGDTLVLLDNAGQSVVQFAREQ</sequence>
<feature type="domain" description="DUF306" evidence="2">
    <location>
        <begin position="135"/>
        <end position="242"/>
    </location>
</feature>
<reference evidence="4" key="1">
    <citation type="submission" date="2015-09" db="EMBL/GenBank/DDBJ databases">
        <authorList>
            <person name="Rodrigo-Torres L."/>
            <person name="Arahal D.R."/>
        </authorList>
    </citation>
    <scope>NUCLEOTIDE SEQUENCE [LARGE SCALE GENOMIC DNA]</scope>
    <source>
        <strain evidence="4">CECT 4293</strain>
    </source>
</reference>